<keyword evidence="3" id="KW-1185">Reference proteome</keyword>
<gene>
    <name evidence="2" type="ORF">P378_15450</name>
</gene>
<keyword evidence="1" id="KW-0175">Coiled coil</keyword>
<accession>A0A2C6MDI0</accession>
<dbReference type="AlphaFoldDB" id="A0A2C6MDI0"/>
<comment type="caution">
    <text evidence="2">The sequence shown here is derived from an EMBL/GenBank/DDBJ whole genome shotgun (WGS) entry which is preliminary data.</text>
</comment>
<evidence type="ECO:0000256" key="1">
    <source>
        <dbReference type="SAM" id="Coils"/>
    </source>
</evidence>
<evidence type="ECO:0000313" key="3">
    <source>
        <dbReference type="Proteomes" id="UP000222564"/>
    </source>
</evidence>
<proteinExistence type="predicted"/>
<dbReference type="Proteomes" id="UP000222564">
    <property type="component" value="Unassembled WGS sequence"/>
</dbReference>
<protein>
    <submittedName>
        <fullName evidence="2">Uncharacterized protein</fullName>
    </submittedName>
</protein>
<dbReference type="EMBL" id="AWQQ01000088">
    <property type="protein sequence ID" value="PHJ37645.1"/>
    <property type="molecule type" value="Genomic_DNA"/>
</dbReference>
<dbReference type="RefSeq" id="WP_099083653.1">
    <property type="nucleotide sequence ID" value="NZ_AWQQ01000088.1"/>
</dbReference>
<name>A0A2C6MDI0_9FIRM</name>
<evidence type="ECO:0000313" key="2">
    <source>
        <dbReference type="EMBL" id="PHJ37645.1"/>
    </source>
</evidence>
<feature type="coiled-coil region" evidence="1">
    <location>
        <begin position="17"/>
        <end position="44"/>
    </location>
</feature>
<reference evidence="2 3" key="1">
    <citation type="submission" date="2013-09" db="EMBL/GenBank/DDBJ databases">
        <title>Biodegradation of hydrocarbons in the deep terrestrial subsurface : characterization of a microbial consortium composed of two Desulfotomaculum species originating from a deep geological formation.</title>
        <authorList>
            <person name="Aullo T."/>
            <person name="Berlendis S."/>
            <person name="Lascourreges J.-F."/>
            <person name="Dessort D."/>
            <person name="Saint-Laurent S."/>
            <person name="Schraauwers B."/>
            <person name="Mas J."/>
            <person name="Magot M."/>
            <person name="Ranchou-Peyruse A."/>
        </authorList>
    </citation>
    <scope>NUCLEOTIDE SEQUENCE [LARGE SCALE GENOMIC DNA]</scope>
    <source>
        <strain evidence="2 3">Bs107</strain>
    </source>
</reference>
<organism evidence="2 3">
    <name type="scientific">Desulforamulus profundi</name>
    <dbReference type="NCBI Taxonomy" id="1383067"/>
    <lineage>
        <taxon>Bacteria</taxon>
        <taxon>Bacillati</taxon>
        <taxon>Bacillota</taxon>
        <taxon>Clostridia</taxon>
        <taxon>Eubacteriales</taxon>
        <taxon>Peptococcaceae</taxon>
        <taxon>Desulforamulus</taxon>
    </lineage>
</organism>
<sequence length="123" mass="15121">MEFDEFYYLYERMSLHADKLNELIALYEVQLANLERNKKDMVQQSFLHGRRFYEEIQWISDNSRIRLQGRTRPVQMLKIDLQLDNQDAAMQRMKDYIEECILKVREKTRQEKERMKWEKLSPG</sequence>